<feature type="domain" description="UmuC" evidence="4">
    <location>
        <begin position="34"/>
        <end position="100"/>
    </location>
</feature>
<evidence type="ECO:0000313" key="5">
    <source>
        <dbReference type="EMBL" id="SFO02308.1"/>
    </source>
</evidence>
<sequence length="524" mass="56057">MTASMSPVRSILLWCPDWPTNAAAAELGLAPGAPLALIERGDVFACSAAARSEGVRRGLRVREAQSRCTDLVVLPYDPVLDHRVFEPVVAAVEQIVPGVELSRPGTCVMRARGPSRYYGGERQAAQALLDTLAGVGVSDARVGIADGPFAAEQAAKLHSPTVTDAIRIVPAGRSPEFLAPFGVELLERPELATLLRRLGIHTLGSFAALDDMQVRDRFGPHGVLAHRLASGFDPSDVDARVPPADHSSVLEFEPPLDRVDQIAFAFRTAAEEFVARLQASSLVATAIRINVSTENGDSRSRTWLHPRWFTAGDVLDRVRWQVQGAGLAESGLNSAITRLRVEPESVDPAGNHEAGLYGGATDERIHSGLSRVQSMVGHTGVLTARIAGGRQPSDRRILVPWGDLPPGGEASVRASQALPWPGRVPGPPPATVFPERRRVLVSGTGGADVAVDDRGELSAVPVSFAEPGGRPGAVSAWAGPWPVTERWWDAGGRRLNRFQLVDESGGAWLLVLDDSGWWAEARYD</sequence>
<evidence type="ECO:0000259" key="4">
    <source>
        <dbReference type="PROSITE" id="PS50173"/>
    </source>
</evidence>
<dbReference type="EMBL" id="FOVM01000011">
    <property type="protein sequence ID" value="SFO02308.1"/>
    <property type="molecule type" value="Genomic_DNA"/>
</dbReference>
<keyword evidence="6" id="KW-1185">Reference proteome</keyword>
<evidence type="ECO:0000256" key="1">
    <source>
        <dbReference type="ARBA" id="ARBA00010945"/>
    </source>
</evidence>
<dbReference type="Pfam" id="PF00817">
    <property type="entry name" value="IMS"/>
    <property type="match status" value="1"/>
</dbReference>
<dbReference type="PANTHER" id="PTHR35369">
    <property type="entry name" value="BLR3025 PROTEIN-RELATED"/>
    <property type="match status" value="1"/>
</dbReference>
<proteinExistence type="inferred from homology"/>
<dbReference type="PROSITE" id="PS50173">
    <property type="entry name" value="UMUC"/>
    <property type="match status" value="1"/>
</dbReference>
<dbReference type="CDD" id="cd03468">
    <property type="entry name" value="PolY_like"/>
    <property type="match status" value="1"/>
</dbReference>
<organism evidence="5 6">
    <name type="scientific">Mycetocola miduiensis</name>
    <dbReference type="NCBI Taxonomy" id="995034"/>
    <lineage>
        <taxon>Bacteria</taxon>
        <taxon>Bacillati</taxon>
        <taxon>Actinomycetota</taxon>
        <taxon>Actinomycetes</taxon>
        <taxon>Micrococcales</taxon>
        <taxon>Microbacteriaceae</taxon>
        <taxon>Mycetocola</taxon>
    </lineage>
</organism>
<dbReference type="Gene3D" id="3.40.1170.60">
    <property type="match status" value="1"/>
</dbReference>
<dbReference type="AlphaFoldDB" id="A0A1I5DSX5"/>
<evidence type="ECO:0000256" key="2">
    <source>
        <dbReference type="ARBA" id="ARBA00022763"/>
    </source>
</evidence>
<name>A0A1I5DSX5_9MICO</name>
<dbReference type="InterPro" id="IPR043128">
    <property type="entry name" value="Rev_trsase/Diguanyl_cyclase"/>
</dbReference>
<evidence type="ECO:0000313" key="6">
    <source>
        <dbReference type="Proteomes" id="UP000198867"/>
    </source>
</evidence>
<dbReference type="InterPro" id="IPR043502">
    <property type="entry name" value="DNA/RNA_pol_sf"/>
</dbReference>
<evidence type="ECO:0000256" key="3">
    <source>
        <dbReference type="ARBA" id="ARBA00025589"/>
    </source>
</evidence>
<dbReference type="STRING" id="995034.SAMN05216219_3056"/>
<comment type="similarity">
    <text evidence="1">Belongs to the DNA polymerase type-Y family.</text>
</comment>
<accession>A0A1I5DSX5</accession>
<dbReference type="GO" id="GO:0006281">
    <property type="term" value="P:DNA repair"/>
    <property type="evidence" value="ECO:0007669"/>
    <property type="project" value="InterPro"/>
</dbReference>
<dbReference type="InterPro" id="IPR050356">
    <property type="entry name" value="SulA_CellDiv_inhibitor"/>
</dbReference>
<dbReference type="RefSeq" id="WP_090712971.1">
    <property type="nucleotide sequence ID" value="NZ_FOVM01000011.1"/>
</dbReference>
<protein>
    <submittedName>
        <fullName evidence="5">Protein ImuB</fullName>
    </submittedName>
</protein>
<dbReference type="OrthoDB" id="5244088at2"/>
<dbReference type="InterPro" id="IPR001126">
    <property type="entry name" value="UmuC"/>
</dbReference>
<dbReference type="Gene3D" id="3.30.70.270">
    <property type="match status" value="1"/>
</dbReference>
<dbReference type="PANTHER" id="PTHR35369:SF2">
    <property type="entry name" value="BLR3025 PROTEIN"/>
    <property type="match status" value="1"/>
</dbReference>
<dbReference type="Proteomes" id="UP000198867">
    <property type="component" value="Unassembled WGS sequence"/>
</dbReference>
<dbReference type="SUPFAM" id="SSF56672">
    <property type="entry name" value="DNA/RNA polymerases"/>
    <property type="match status" value="1"/>
</dbReference>
<reference evidence="6" key="1">
    <citation type="submission" date="2016-10" db="EMBL/GenBank/DDBJ databases">
        <authorList>
            <person name="Varghese N."/>
            <person name="Submissions S."/>
        </authorList>
    </citation>
    <scope>NUCLEOTIDE SEQUENCE [LARGE SCALE GENOMIC DNA]</scope>
    <source>
        <strain evidence="6">CGMCC 1.11101</strain>
    </source>
</reference>
<keyword evidence="2" id="KW-0227">DNA damage</keyword>
<gene>
    <name evidence="5" type="ORF">SAMN05216219_3056</name>
</gene>
<comment type="function">
    <text evidence="3">Poorly processive, error-prone DNA polymerase involved in untargeted mutagenesis. Copies undamaged DNA at stalled replication forks, which arise in vivo from mismatched or misaligned primer ends. These misaligned primers can be extended by PolIV. Exhibits no 3'-5' exonuclease (proofreading) activity. May be involved in translesional synthesis, in conjunction with the beta clamp from PolIII.</text>
</comment>